<protein>
    <submittedName>
        <fullName evidence="2">Arsenate reductase</fullName>
    </submittedName>
</protein>
<dbReference type="SMART" id="SM00450">
    <property type="entry name" value="RHOD"/>
    <property type="match status" value="1"/>
</dbReference>
<evidence type="ECO:0000313" key="2">
    <source>
        <dbReference type="EMBL" id="KAJ5264621.1"/>
    </source>
</evidence>
<dbReference type="Pfam" id="PF00581">
    <property type="entry name" value="Rhodanese"/>
    <property type="match status" value="1"/>
</dbReference>
<dbReference type="InterPro" id="IPR001763">
    <property type="entry name" value="Rhodanese-like_dom"/>
</dbReference>
<dbReference type="InterPro" id="IPR036873">
    <property type="entry name" value="Rhodanese-like_dom_sf"/>
</dbReference>
<dbReference type="SUPFAM" id="SSF52821">
    <property type="entry name" value="Rhodanese/Cell cycle control phosphatase"/>
    <property type="match status" value="1"/>
</dbReference>
<gene>
    <name evidence="2" type="ORF">N7505_007414</name>
</gene>
<sequence length="146" mass="15757">MTSEAGVAHISAGELHNRFLEGEVPGRHFILVDLRASDFKGGTIKGSLNIPMESLPSAIPTLYHLSSSTEISDVIFFCGSSCGRGPKGAASFSDYTAYQSIFSASKGSQKNPRGFVLTGGINGWAEGEKEYRDLMDGYDSEHWTSR</sequence>
<comment type="caution">
    <text evidence="2">The sequence shown here is derived from an EMBL/GenBank/DDBJ whole genome shotgun (WGS) entry which is preliminary data.</text>
</comment>
<dbReference type="PANTHER" id="PTHR10828">
    <property type="entry name" value="M-PHASE INDUCER PHOSPHATASE DUAL SPECIFICITY PHOSPHATASE CDC25"/>
    <property type="match status" value="1"/>
</dbReference>
<dbReference type="PANTHER" id="PTHR10828:SF50">
    <property type="entry name" value="REDUCTASE (ARC2), PUTATIVE (AFU_ORTHOLOGUE AFUA_6G13400)-RELATED"/>
    <property type="match status" value="1"/>
</dbReference>
<organism evidence="2 3">
    <name type="scientific">Penicillium chrysogenum</name>
    <name type="common">Penicillium notatum</name>
    <dbReference type="NCBI Taxonomy" id="5076"/>
    <lineage>
        <taxon>Eukaryota</taxon>
        <taxon>Fungi</taxon>
        <taxon>Dikarya</taxon>
        <taxon>Ascomycota</taxon>
        <taxon>Pezizomycotina</taxon>
        <taxon>Eurotiomycetes</taxon>
        <taxon>Eurotiomycetidae</taxon>
        <taxon>Eurotiales</taxon>
        <taxon>Aspergillaceae</taxon>
        <taxon>Penicillium</taxon>
        <taxon>Penicillium chrysogenum species complex</taxon>
    </lineage>
</organism>
<dbReference type="EMBL" id="JAPVEB010000004">
    <property type="protein sequence ID" value="KAJ5264621.1"/>
    <property type="molecule type" value="Genomic_DNA"/>
</dbReference>
<dbReference type="Proteomes" id="UP001220256">
    <property type="component" value="Unassembled WGS sequence"/>
</dbReference>
<evidence type="ECO:0000259" key="1">
    <source>
        <dbReference type="PROSITE" id="PS50206"/>
    </source>
</evidence>
<evidence type="ECO:0000313" key="3">
    <source>
        <dbReference type="Proteomes" id="UP001220256"/>
    </source>
</evidence>
<feature type="domain" description="Rhodanese" evidence="1">
    <location>
        <begin position="25"/>
        <end position="129"/>
    </location>
</feature>
<dbReference type="PROSITE" id="PS50206">
    <property type="entry name" value="RHODANESE_3"/>
    <property type="match status" value="1"/>
</dbReference>
<reference evidence="2 3" key="1">
    <citation type="journal article" date="2023" name="IMA Fungus">
        <title>Comparative genomic study of the Penicillium genus elucidates a diverse pangenome and 15 lateral gene transfer events.</title>
        <authorList>
            <person name="Petersen C."/>
            <person name="Sorensen T."/>
            <person name="Nielsen M.R."/>
            <person name="Sondergaard T.E."/>
            <person name="Sorensen J.L."/>
            <person name="Fitzpatrick D.A."/>
            <person name="Frisvad J.C."/>
            <person name="Nielsen K.L."/>
        </authorList>
    </citation>
    <scope>NUCLEOTIDE SEQUENCE [LARGE SCALE GENOMIC DNA]</scope>
    <source>
        <strain evidence="2 3">IBT 3361</strain>
    </source>
</reference>
<keyword evidence="3" id="KW-1185">Reference proteome</keyword>
<name>A0ABQ8WDA2_PENCH</name>
<proteinExistence type="predicted"/>
<dbReference type="Gene3D" id="3.40.250.10">
    <property type="entry name" value="Rhodanese-like domain"/>
    <property type="match status" value="1"/>
</dbReference>
<accession>A0ABQ8WDA2</accession>